<dbReference type="NCBIfam" id="TIGR03071">
    <property type="entry name" value="couple_hipA"/>
    <property type="match status" value="1"/>
</dbReference>
<sequence length="400" mass="44943">MFTFDESYIANDERPILSRGFIDAYERLRVRDGALGRVLPFFANLLPEGELREYIAEHAGIDVRDELALLWVTGRDLPGAVIVRAADGREVPPLAAGAPRVIPDGDRLLRFSLAGVQLKFSAVRNAAGGLTIPISGRDGDFIVKLPSMRFAKVPVNEYAMMKFAGEVGLDVPDCQLVELDRVEGLPNDVEDMAERSAFVVRRFDRAGGKRIHMEDFNQVYRQYPPLKYDNHDYNEMARDIYRLTGVEGLRDFVHRLVFSIAIGNTDMHLKNWSLIYRDGRTAELAPVYDYLCTSAYRIYGRNSLALNIGSTKAFVAIDDATFESFAQRAGVARRIVLSAAHEMRDRIRETWPKRRPAVLEQVPSVVARIDELLARVPFFSGKPEVAAEPVDTGNEHEELA</sequence>
<dbReference type="EMBL" id="CABO01000025">
    <property type="protein sequence ID" value="CBI01785.1"/>
    <property type="molecule type" value="Genomic_DNA"/>
</dbReference>
<dbReference type="Pfam" id="PF07804">
    <property type="entry name" value="HipA_C"/>
    <property type="match status" value="1"/>
</dbReference>
<comment type="caution">
    <text evidence="5">The sequence shown here is derived from an EMBL/GenBank/DDBJ whole genome shotgun (WGS) entry which is preliminary data.</text>
</comment>
<proteinExistence type="predicted"/>
<feature type="domain" description="HipA-like C-terminal" evidence="3">
    <location>
        <begin position="111"/>
        <end position="351"/>
    </location>
</feature>
<evidence type="ECO:0000313" key="5">
    <source>
        <dbReference type="EMBL" id="CBI01785.1"/>
    </source>
</evidence>
<dbReference type="AlphaFoldDB" id="E6Q3M4"/>
<evidence type="ECO:0000256" key="1">
    <source>
        <dbReference type="ARBA" id="ARBA00022679"/>
    </source>
</evidence>
<dbReference type="Pfam" id="PF13657">
    <property type="entry name" value="Couple_hipA"/>
    <property type="match status" value="1"/>
</dbReference>
<evidence type="ECO:0000256" key="2">
    <source>
        <dbReference type="ARBA" id="ARBA00022777"/>
    </source>
</evidence>
<dbReference type="Gene3D" id="1.10.1070.20">
    <property type="match status" value="1"/>
</dbReference>
<dbReference type="PANTHER" id="PTHR37419:SF1">
    <property type="entry name" value="SERINE_THREONINE-PROTEIN KINASE TOXIN HIPA"/>
    <property type="match status" value="1"/>
</dbReference>
<reference evidence="5" key="1">
    <citation type="submission" date="2009-10" db="EMBL/GenBank/DDBJ databases">
        <title>Diversity of trophic interactions inside an arsenic-rich microbial ecosystem.</title>
        <authorList>
            <person name="Bertin P.N."/>
            <person name="Heinrich-Salmeron A."/>
            <person name="Pelletier E."/>
            <person name="Goulhen-Chollet F."/>
            <person name="Arsene-Ploetze F."/>
            <person name="Gallien S."/>
            <person name="Calteau A."/>
            <person name="Vallenet D."/>
            <person name="Casiot C."/>
            <person name="Chane-Woon-Ming B."/>
            <person name="Giloteaux L."/>
            <person name="Barakat M."/>
            <person name="Bonnefoy V."/>
            <person name="Bruneel O."/>
            <person name="Chandler M."/>
            <person name="Cleiss J."/>
            <person name="Duran R."/>
            <person name="Elbaz-Poulichet F."/>
            <person name="Fonknechten N."/>
            <person name="Lauga B."/>
            <person name="Mornico D."/>
            <person name="Ortet P."/>
            <person name="Schaeffer C."/>
            <person name="Siguier P."/>
            <person name="Alexander Thil Smith A."/>
            <person name="Van Dorsselaer A."/>
            <person name="Weissenbach J."/>
            <person name="Medigue C."/>
            <person name="Le Paslier D."/>
        </authorList>
    </citation>
    <scope>NUCLEOTIDE SEQUENCE</scope>
</reference>
<dbReference type="PANTHER" id="PTHR37419">
    <property type="entry name" value="SERINE/THREONINE-PROTEIN KINASE TOXIN HIPA"/>
    <property type="match status" value="1"/>
</dbReference>
<protein>
    <recommendedName>
        <fullName evidence="6">Serine/threonine-protein kinase HipA</fullName>
    </recommendedName>
</protein>
<gene>
    <name evidence="5" type="ORF">CARN4_0777</name>
</gene>
<name>E6Q3M4_9ZZZZ</name>
<feature type="domain" description="HipA N-terminal subdomain 1" evidence="4">
    <location>
        <begin position="1"/>
        <end position="83"/>
    </location>
</feature>
<dbReference type="InterPro" id="IPR012893">
    <property type="entry name" value="HipA-like_C"/>
</dbReference>
<dbReference type="InterPro" id="IPR052028">
    <property type="entry name" value="HipA_Ser/Thr_kinase"/>
</dbReference>
<dbReference type="GO" id="GO:0005829">
    <property type="term" value="C:cytosol"/>
    <property type="evidence" value="ECO:0007669"/>
    <property type="project" value="TreeGrafter"/>
</dbReference>
<dbReference type="GO" id="GO:0004674">
    <property type="term" value="F:protein serine/threonine kinase activity"/>
    <property type="evidence" value="ECO:0007669"/>
    <property type="project" value="TreeGrafter"/>
</dbReference>
<evidence type="ECO:0000259" key="4">
    <source>
        <dbReference type="Pfam" id="PF13657"/>
    </source>
</evidence>
<accession>E6Q3M4</accession>
<organism evidence="5">
    <name type="scientific">mine drainage metagenome</name>
    <dbReference type="NCBI Taxonomy" id="410659"/>
    <lineage>
        <taxon>unclassified sequences</taxon>
        <taxon>metagenomes</taxon>
        <taxon>ecological metagenomes</taxon>
    </lineage>
</organism>
<evidence type="ECO:0008006" key="6">
    <source>
        <dbReference type="Google" id="ProtNLM"/>
    </source>
</evidence>
<keyword evidence="2" id="KW-0418">Kinase</keyword>
<keyword evidence="1" id="KW-0808">Transferase</keyword>
<dbReference type="InterPro" id="IPR017508">
    <property type="entry name" value="HipA_N1"/>
</dbReference>
<evidence type="ECO:0000259" key="3">
    <source>
        <dbReference type="Pfam" id="PF07804"/>
    </source>
</evidence>